<dbReference type="Gene3D" id="2.170.120.40">
    <property type="entry name" value="YbbR-like domain"/>
    <property type="match status" value="2"/>
</dbReference>
<protein>
    <submittedName>
        <fullName evidence="1">YbbR domain-containing protein</fullName>
    </submittedName>
</protein>
<dbReference type="Proteomes" id="UP000183047">
    <property type="component" value="Unassembled WGS sequence"/>
</dbReference>
<dbReference type="PANTHER" id="PTHR37804">
    <property type="entry name" value="CDAA REGULATORY PROTEIN CDAR"/>
    <property type="match status" value="1"/>
</dbReference>
<gene>
    <name evidence="1" type="ORF">SAMN02910451_01083</name>
</gene>
<dbReference type="OrthoDB" id="2111604at2"/>
<sequence>MKKIMSNFGLKLASLVFAGVIWLSVTNNQDPQISRQIRDVKVSIIDNSNYLKNNNLVGWAVDSSDLSQSVKVKGKKSIVDTLTSNDIKLVADLKNLPVQGSDGTVRSIPIEAVVENSNGTDIVDIELSNDKLEYNVEKKISKTFELKPVQIGHPDDKYIVGDKAIDLDQVKIEGPESVVNSVTKATAEVDVAGLTRTMNVTANIVLRDKNGEAIETNDADASRIKIVNNNGKPTVRAEVEILEAKFVPIKCVASGEPADGYAVTGTVSTPDKIQIAGDSKVISKIKEITINDSELDVTGRTQDLNYTVELDKYLPDGVRFGEDSKAKATVVVSIGKLSSKNFAVDIKNIAVENPIQGYDIKVDTDEYDSVALTLLGMDSALAAVDENALKGSVDTAQFIKESSTEALKDGVYSAKVKWNNLPEGVKASGDVEVYVRVSKTN</sequence>
<dbReference type="InterPro" id="IPR012505">
    <property type="entry name" value="YbbR"/>
</dbReference>
<dbReference type="Pfam" id="PF07949">
    <property type="entry name" value="YbbR"/>
    <property type="match status" value="2"/>
</dbReference>
<keyword evidence="2" id="KW-1185">Reference proteome</keyword>
<dbReference type="AlphaFoldDB" id="A0A1G5CEN8"/>
<reference evidence="2" key="1">
    <citation type="submission" date="2016-10" db="EMBL/GenBank/DDBJ databases">
        <authorList>
            <person name="Varghese N."/>
            <person name="Submissions S."/>
        </authorList>
    </citation>
    <scope>NUCLEOTIDE SEQUENCE [LARGE SCALE GENOMIC DNA]</scope>
    <source>
        <strain evidence="2">XBD2006</strain>
    </source>
</reference>
<dbReference type="EMBL" id="FMUR01000006">
    <property type="protein sequence ID" value="SCY00738.1"/>
    <property type="molecule type" value="Genomic_DNA"/>
</dbReference>
<organism evidence="1 2">
    <name type="scientific">Butyrivibrio hungatei</name>
    <dbReference type="NCBI Taxonomy" id="185008"/>
    <lineage>
        <taxon>Bacteria</taxon>
        <taxon>Bacillati</taxon>
        <taxon>Bacillota</taxon>
        <taxon>Clostridia</taxon>
        <taxon>Lachnospirales</taxon>
        <taxon>Lachnospiraceae</taxon>
        <taxon>Butyrivibrio</taxon>
    </lineage>
</organism>
<evidence type="ECO:0000313" key="2">
    <source>
        <dbReference type="Proteomes" id="UP000183047"/>
    </source>
</evidence>
<dbReference type="Gene3D" id="2.170.120.30">
    <property type="match status" value="2"/>
</dbReference>
<proteinExistence type="predicted"/>
<dbReference type="InterPro" id="IPR053154">
    <property type="entry name" value="c-di-AMP_regulator"/>
</dbReference>
<dbReference type="RefSeq" id="WP_074461784.1">
    <property type="nucleotide sequence ID" value="NZ_FMUR01000006.1"/>
</dbReference>
<name>A0A1G5CEN8_9FIRM</name>
<dbReference type="PANTHER" id="PTHR37804:SF1">
    <property type="entry name" value="CDAA REGULATORY PROTEIN CDAR"/>
    <property type="match status" value="1"/>
</dbReference>
<accession>A0A1G5CEN8</accession>
<evidence type="ECO:0000313" key="1">
    <source>
        <dbReference type="EMBL" id="SCY00738.1"/>
    </source>
</evidence>